<reference evidence="2 3" key="1">
    <citation type="journal article" date="2018" name="Science">
        <title>The opium poppy genome and morphinan production.</title>
        <authorList>
            <person name="Guo L."/>
            <person name="Winzer T."/>
            <person name="Yang X."/>
            <person name="Li Y."/>
            <person name="Ning Z."/>
            <person name="He Z."/>
            <person name="Teodor R."/>
            <person name="Lu Y."/>
            <person name="Bowser T.A."/>
            <person name="Graham I.A."/>
            <person name="Ye K."/>
        </authorList>
    </citation>
    <scope>NUCLEOTIDE SEQUENCE [LARGE SCALE GENOMIC DNA]</scope>
    <source>
        <strain evidence="3">cv. HN1</strain>
        <tissue evidence="2">Leaves</tissue>
    </source>
</reference>
<accession>A0A4Y7KVM7</accession>
<dbReference type="Gramene" id="RZC76171">
    <property type="protein sequence ID" value="RZC76171"/>
    <property type="gene ID" value="C5167_000262"/>
</dbReference>
<keyword evidence="3" id="KW-1185">Reference proteome</keyword>
<dbReference type="OMA" id="ELDEWYD"/>
<dbReference type="Pfam" id="PF16719">
    <property type="entry name" value="SAWADEE"/>
    <property type="match status" value="1"/>
</dbReference>
<dbReference type="PANTHER" id="PTHR36384:SF1">
    <property type="entry name" value="SAWADEE PROTEIN"/>
    <property type="match status" value="1"/>
</dbReference>
<sequence length="186" mass="21506">MGSHTKLNQNPLLDYRSKVDDAWYTVDKLIFSKKNNSLTVRYVEFDEDDNEIFNLKDFKTIKELDEFINRFRPTCVQVQDGECYRLRRGSNVCAALEKDDGDRRFYDGAIESINRKPHRRERGEERCSCRFVVGWLEGPNAWSTQEIGIDGICQLQPGSPLFDQALASFVKLSRARIGLVSNDKVM</sequence>
<protein>
    <recommendedName>
        <fullName evidence="1">SAWADEE domain-containing protein</fullName>
    </recommendedName>
</protein>
<name>A0A4Y7KVM7_PAPSO</name>
<organism evidence="2 3">
    <name type="scientific">Papaver somniferum</name>
    <name type="common">Opium poppy</name>
    <dbReference type="NCBI Taxonomy" id="3469"/>
    <lineage>
        <taxon>Eukaryota</taxon>
        <taxon>Viridiplantae</taxon>
        <taxon>Streptophyta</taxon>
        <taxon>Embryophyta</taxon>
        <taxon>Tracheophyta</taxon>
        <taxon>Spermatophyta</taxon>
        <taxon>Magnoliopsida</taxon>
        <taxon>Ranunculales</taxon>
        <taxon>Papaveraceae</taxon>
        <taxon>Papaveroideae</taxon>
        <taxon>Papaver</taxon>
    </lineage>
</organism>
<evidence type="ECO:0000259" key="1">
    <source>
        <dbReference type="Pfam" id="PF16719"/>
    </source>
</evidence>
<dbReference type="InterPro" id="IPR032001">
    <property type="entry name" value="SAWADEE_dom"/>
</dbReference>
<dbReference type="GO" id="GO:0003682">
    <property type="term" value="F:chromatin binding"/>
    <property type="evidence" value="ECO:0007669"/>
    <property type="project" value="InterPro"/>
</dbReference>
<feature type="domain" description="SAWADEE" evidence="1">
    <location>
        <begin position="12"/>
        <end position="153"/>
    </location>
</feature>
<dbReference type="Proteomes" id="UP000316621">
    <property type="component" value="Chromosome 9"/>
</dbReference>
<gene>
    <name evidence="2" type="ORF">C5167_000262</name>
</gene>
<evidence type="ECO:0000313" key="2">
    <source>
        <dbReference type="EMBL" id="RZC76171.1"/>
    </source>
</evidence>
<dbReference type="Gene3D" id="2.30.30.140">
    <property type="match status" value="1"/>
</dbReference>
<dbReference type="AlphaFoldDB" id="A0A4Y7KVM7"/>
<dbReference type="PANTHER" id="PTHR36384">
    <property type="entry name" value="SAWADEE PROTEIN"/>
    <property type="match status" value="1"/>
</dbReference>
<proteinExistence type="predicted"/>
<dbReference type="EMBL" id="CM010723">
    <property type="protein sequence ID" value="RZC76171.1"/>
    <property type="molecule type" value="Genomic_DNA"/>
</dbReference>
<evidence type="ECO:0000313" key="3">
    <source>
        <dbReference type="Proteomes" id="UP000316621"/>
    </source>
</evidence>